<evidence type="ECO:0000259" key="1">
    <source>
        <dbReference type="Pfam" id="PF00561"/>
    </source>
</evidence>
<reference evidence="2" key="1">
    <citation type="submission" date="2018-05" db="EMBL/GenBank/DDBJ databases">
        <authorList>
            <person name="Lanie J.A."/>
            <person name="Ng W.-L."/>
            <person name="Kazmierczak K.M."/>
            <person name="Andrzejewski T.M."/>
            <person name="Davidsen T.M."/>
            <person name="Wayne K.J."/>
            <person name="Tettelin H."/>
            <person name="Glass J.I."/>
            <person name="Rusch D."/>
            <person name="Podicherti R."/>
            <person name="Tsui H.-C.T."/>
            <person name="Winkler M.E."/>
        </authorList>
    </citation>
    <scope>NUCLEOTIDE SEQUENCE</scope>
</reference>
<sequence>VLEVVVDGCRLVVEVDGPEDAPVCLLLHSLGTTVELWSPQWEPFQRSFRVIRYDVRGHGRSQPAAGPYTLDRLGRDALAVLDIAGAERAHVCGVSLGGLTAQWLGAHAPDRIARLVVANTAARLGSREVWAERMGAVRRGGMAAVADASVARWFTDRYREVEPATVDDFRSMLLACPVEGYAGCCAVLRDGDLREVVGSIQAPTLVITGSYDAATPPSLGESLRQRVPGAQGLELDAAHLSNVEQSEAFTAGVLEFLFHGSTAW</sequence>
<accession>A0A381RXT2</accession>
<dbReference type="InterPro" id="IPR029058">
    <property type="entry name" value="AB_hydrolase_fold"/>
</dbReference>
<dbReference type="PANTHER" id="PTHR43433:SF5">
    <property type="entry name" value="AB HYDROLASE-1 DOMAIN-CONTAINING PROTEIN"/>
    <property type="match status" value="1"/>
</dbReference>
<dbReference type="InterPro" id="IPR050471">
    <property type="entry name" value="AB_hydrolase"/>
</dbReference>
<name>A0A381RXT2_9ZZZZ</name>
<evidence type="ECO:0000313" key="2">
    <source>
        <dbReference type="EMBL" id="SUZ95951.1"/>
    </source>
</evidence>
<dbReference type="GO" id="GO:0042952">
    <property type="term" value="P:beta-ketoadipate pathway"/>
    <property type="evidence" value="ECO:0007669"/>
    <property type="project" value="InterPro"/>
</dbReference>
<feature type="non-terminal residue" evidence="2">
    <location>
        <position position="1"/>
    </location>
</feature>
<proteinExistence type="predicted"/>
<feature type="domain" description="AB hydrolase-1" evidence="1">
    <location>
        <begin position="25"/>
        <end position="244"/>
    </location>
</feature>
<dbReference type="InterPro" id="IPR026968">
    <property type="entry name" value="PcaD/CatD"/>
</dbReference>
<dbReference type="GO" id="GO:0047570">
    <property type="term" value="F:3-oxoadipate enol-lactonase activity"/>
    <property type="evidence" value="ECO:0007669"/>
    <property type="project" value="InterPro"/>
</dbReference>
<dbReference type="Gene3D" id="3.40.50.1820">
    <property type="entry name" value="alpha/beta hydrolase"/>
    <property type="match status" value="1"/>
</dbReference>
<dbReference type="PANTHER" id="PTHR43433">
    <property type="entry name" value="HYDROLASE, ALPHA/BETA FOLD FAMILY PROTEIN"/>
    <property type="match status" value="1"/>
</dbReference>
<dbReference type="SUPFAM" id="SSF53474">
    <property type="entry name" value="alpha/beta-Hydrolases"/>
    <property type="match status" value="1"/>
</dbReference>
<dbReference type="NCBIfam" id="TIGR02427">
    <property type="entry name" value="protocat_pcaD"/>
    <property type="match status" value="1"/>
</dbReference>
<gene>
    <name evidence="2" type="ORF">METZ01_LOCUS48805</name>
</gene>
<protein>
    <recommendedName>
        <fullName evidence="1">AB hydrolase-1 domain-containing protein</fullName>
    </recommendedName>
</protein>
<dbReference type="PRINTS" id="PR00111">
    <property type="entry name" value="ABHYDROLASE"/>
</dbReference>
<organism evidence="2">
    <name type="scientific">marine metagenome</name>
    <dbReference type="NCBI Taxonomy" id="408172"/>
    <lineage>
        <taxon>unclassified sequences</taxon>
        <taxon>metagenomes</taxon>
        <taxon>ecological metagenomes</taxon>
    </lineage>
</organism>
<dbReference type="EMBL" id="UINC01002369">
    <property type="protein sequence ID" value="SUZ95951.1"/>
    <property type="molecule type" value="Genomic_DNA"/>
</dbReference>
<dbReference type="AlphaFoldDB" id="A0A381RXT2"/>
<dbReference type="Pfam" id="PF00561">
    <property type="entry name" value="Abhydrolase_1"/>
    <property type="match status" value="1"/>
</dbReference>
<dbReference type="InterPro" id="IPR000073">
    <property type="entry name" value="AB_hydrolase_1"/>
</dbReference>